<organism evidence="1 2">
    <name type="scientific">Catharanthus roseus</name>
    <name type="common">Madagascar periwinkle</name>
    <name type="synonym">Vinca rosea</name>
    <dbReference type="NCBI Taxonomy" id="4058"/>
    <lineage>
        <taxon>Eukaryota</taxon>
        <taxon>Viridiplantae</taxon>
        <taxon>Streptophyta</taxon>
        <taxon>Embryophyta</taxon>
        <taxon>Tracheophyta</taxon>
        <taxon>Spermatophyta</taxon>
        <taxon>Magnoliopsida</taxon>
        <taxon>eudicotyledons</taxon>
        <taxon>Gunneridae</taxon>
        <taxon>Pentapetalae</taxon>
        <taxon>asterids</taxon>
        <taxon>lamiids</taxon>
        <taxon>Gentianales</taxon>
        <taxon>Apocynaceae</taxon>
        <taxon>Rauvolfioideae</taxon>
        <taxon>Vinceae</taxon>
        <taxon>Catharanthinae</taxon>
        <taxon>Catharanthus</taxon>
    </lineage>
</organism>
<dbReference type="Proteomes" id="UP001060085">
    <property type="component" value="Linkage Group LG08"/>
</dbReference>
<evidence type="ECO:0000313" key="2">
    <source>
        <dbReference type="Proteomes" id="UP001060085"/>
    </source>
</evidence>
<sequence length="91" mass="9777">MYLIPLGLIVMNAITQAMNMPEEQQGGGQQGAQQPISGVPRGQGAAANPIVGRLNGLLGGDGLLDYCLSRHWMPKERWRATVNHPSSSPRN</sequence>
<gene>
    <name evidence="1" type="ORF">M9H77_35002</name>
</gene>
<name>A0ACB9ZMT0_CATRO</name>
<comment type="caution">
    <text evidence="1">The sequence shown here is derived from an EMBL/GenBank/DDBJ whole genome shotgun (WGS) entry which is preliminary data.</text>
</comment>
<accession>A0ACB9ZMT0</accession>
<evidence type="ECO:0000313" key="1">
    <source>
        <dbReference type="EMBL" id="KAI5648997.1"/>
    </source>
</evidence>
<keyword evidence="2" id="KW-1185">Reference proteome</keyword>
<protein>
    <submittedName>
        <fullName evidence="1">Uncharacterized protein</fullName>
    </submittedName>
</protein>
<dbReference type="EMBL" id="CM044708">
    <property type="protein sequence ID" value="KAI5648997.1"/>
    <property type="molecule type" value="Genomic_DNA"/>
</dbReference>
<proteinExistence type="predicted"/>
<reference evidence="2" key="1">
    <citation type="journal article" date="2023" name="Nat. Plants">
        <title>Single-cell RNA sequencing provides a high-resolution roadmap for understanding the multicellular compartmentation of specialized metabolism.</title>
        <authorList>
            <person name="Sun S."/>
            <person name="Shen X."/>
            <person name="Li Y."/>
            <person name="Li Y."/>
            <person name="Wang S."/>
            <person name="Li R."/>
            <person name="Zhang H."/>
            <person name="Shen G."/>
            <person name="Guo B."/>
            <person name="Wei J."/>
            <person name="Xu J."/>
            <person name="St-Pierre B."/>
            <person name="Chen S."/>
            <person name="Sun C."/>
        </authorList>
    </citation>
    <scope>NUCLEOTIDE SEQUENCE [LARGE SCALE GENOMIC DNA]</scope>
</reference>